<comment type="caution">
    <text evidence="1">The sequence shown here is derived from an EMBL/GenBank/DDBJ whole genome shotgun (WGS) entry which is preliminary data.</text>
</comment>
<dbReference type="OrthoDB" id="8124016at2759"/>
<gene>
    <name evidence="1" type="ORF">AFUS01_LOCUS945</name>
</gene>
<feature type="non-terminal residue" evidence="1">
    <location>
        <position position="110"/>
    </location>
</feature>
<reference evidence="1" key="1">
    <citation type="submission" date="2021-06" db="EMBL/GenBank/DDBJ databases">
        <authorList>
            <person name="Hodson N. C."/>
            <person name="Mongue J. A."/>
            <person name="Jaron S. K."/>
        </authorList>
    </citation>
    <scope>NUCLEOTIDE SEQUENCE</scope>
</reference>
<proteinExistence type="predicted"/>
<sequence>MDSLVAELVAKDGIYFNTIAKTRPLRRHFNSEFGQLPSSHVTIRRRFVKFAEDIKCAKKKTIQACIKAGGKYSITLDDWTSGNNMRYLNVNIHDSNSEFVNLGLEPIPAS</sequence>
<dbReference type="AlphaFoldDB" id="A0A8J2J170"/>
<name>A0A8J2J170_9HEXA</name>
<evidence type="ECO:0000313" key="1">
    <source>
        <dbReference type="EMBL" id="CAG7656076.1"/>
    </source>
</evidence>
<dbReference type="Proteomes" id="UP000708208">
    <property type="component" value="Unassembled WGS sequence"/>
</dbReference>
<organism evidence="1 2">
    <name type="scientific">Allacma fusca</name>
    <dbReference type="NCBI Taxonomy" id="39272"/>
    <lineage>
        <taxon>Eukaryota</taxon>
        <taxon>Metazoa</taxon>
        <taxon>Ecdysozoa</taxon>
        <taxon>Arthropoda</taxon>
        <taxon>Hexapoda</taxon>
        <taxon>Collembola</taxon>
        <taxon>Symphypleona</taxon>
        <taxon>Sminthuridae</taxon>
        <taxon>Allacma</taxon>
    </lineage>
</organism>
<accession>A0A8J2J170</accession>
<protein>
    <submittedName>
        <fullName evidence="1">Uncharacterized protein</fullName>
    </submittedName>
</protein>
<evidence type="ECO:0000313" key="2">
    <source>
        <dbReference type="Proteomes" id="UP000708208"/>
    </source>
</evidence>
<keyword evidence="2" id="KW-1185">Reference proteome</keyword>
<dbReference type="EMBL" id="CAJVCH010005072">
    <property type="protein sequence ID" value="CAG7656076.1"/>
    <property type="molecule type" value="Genomic_DNA"/>
</dbReference>